<proteinExistence type="predicted"/>
<keyword evidence="1" id="KW-0732">Signal</keyword>
<evidence type="ECO:0000313" key="2">
    <source>
        <dbReference type="EMBL" id="CAH7668608.1"/>
    </source>
</evidence>
<comment type="caution">
    <text evidence="2">The sequence shown here is derived from an EMBL/GenBank/DDBJ whole genome shotgun (WGS) entry which is preliminary data.</text>
</comment>
<evidence type="ECO:0000256" key="1">
    <source>
        <dbReference type="SAM" id="SignalP"/>
    </source>
</evidence>
<name>A0AAV0AJD5_PHAPC</name>
<protein>
    <submittedName>
        <fullName evidence="2">Expressed protein</fullName>
    </submittedName>
</protein>
<feature type="chain" id="PRO_5043930978" evidence="1">
    <location>
        <begin position="22"/>
        <end position="557"/>
    </location>
</feature>
<dbReference type="EMBL" id="CALTRL010000550">
    <property type="protein sequence ID" value="CAH7668608.1"/>
    <property type="molecule type" value="Genomic_DNA"/>
</dbReference>
<accession>A0AAV0AJD5</accession>
<reference evidence="2" key="1">
    <citation type="submission" date="2022-06" db="EMBL/GenBank/DDBJ databases">
        <authorList>
            <consortium name="SYNGENTA / RWTH Aachen University"/>
        </authorList>
    </citation>
    <scope>NUCLEOTIDE SEQUENCE</scope>
</reference>
<dbReference type="Proteomes" id="UP001153365">
    <property type="component" value="Unassembled WGS sequence"/>
</dbReference>
<gene>
    <name evidence="2" type="ORF">PPACK8108_LOCUS3130</name>
</gene>
<organism evidence="2 3">
    <name type="scientific">Phakopsora pachyrhizi</name>
    <name type="common">Asian soybean rust disease fungus</name>
    <dbReference type="NCBI Taxonomy" id="170000"/>
    <lineage>
        <taxon>Eukaryota</taxon>
        <taxon>Fungi</taxon>
        <taxon>Dikarya</taxon>
        <taxon>Basidiomycota</taxon>
        <taxon>Pucciniomycotina</taxon>
        <taxon>Pucciniomycetes</taxon>
        <taxon>Pucciniales</taxon>
        <taxon>Phakopsoraceae</taxon>
        <taxon>Phakopsora</taxon>
    </lineage>
</organism>
<feature type="signal peptide" evidence="1">
    <location>
        <begin position="1"/>
        <end position="21"/>
    </location>
</feature>
<sequence>MSFKLLKVLLCLAFWTKYAQGSEKAVDFLASFSAQTKNSGRGPDVLEPIVQPGTLENNWLLLGASGSNGDSNAKRYKKTYSNDLSMGIFGNPSDFAANEFFTQLIYHNQQPNVYSRPTDAEMAASHHSAQISKSDHIYWMQNYNPERPINQGTHYQPPPSSLEPSNIMGANKEKEQVNEIDIQSRAKKYIEQASIFDTSKMFLERKKNSDGQNFVNKISEKNLNKNRKTYPKKRKGFSVADIESIVRTERFIRSALQRNTEFKKRLMKLLEPKNSLINSEFIQECISNLQQLGDFDVRLSMLANLNCIKKQIRRNGDDQFYIKDSEAINFFTNPADISFKIKCNPPIKSDYQVILYRFQTDFRRMIEPMDFRNLVRQFIPVDEQKGSLTFKPEEWQAFNGNTDSDQRKSSKKAYVGKVFLVYSIIINKIFCDGPNDDRFIRRQRDAMEFYNSICGAAKPDEKGIFFIERDAILGSIETSTEKATLEKLISTFNKSLANKRYVHLDRNLFIMAMILIRIWLMQYRNELYNQIKSGKIFIFLFKPFLNSILEILLKLSG</sequence>
<dbReference type="AlphaFoldDB" id="A0AAV0AJD5"/>
<keyword evidence="3" id="KW-1185">Reference proteome</keyword>
<evidence type="ECO:0000313" key="3">
    <source>
        <dbReference type="Proteomes" id="UP001153365"/>
    </source>
</evidence>